<feature type="transmembrane region" description="Helical" evidence="7">
    <location>
        <begin position="261"/>
        <end position="281"/>
    </location>
</feature>
<dbReference type="GO" id="GO:0008360">
    <property type="term" value="P:regulation of cell shape"/>
    <property type="evidence" value="ECO:0007669"/>
    <property type="project" value="UniProtKB-KW"/>
</dbReference>
<feature type="transmembrane region" description="Helical" evidence="7">
    <location>
        <begin position="56"/>
        <end position="75"/>
    </location>
</feature>
<feature type="transmembrane region" description="Helical" evidence="7">
    <location>
        <begin position="352"/>
        <end position="371"/>
    </location>
</feature>
<feature type="compositionally biased region" description="Acidic residues" evidence="6">
    <location>
        <begin position="452"/>
        <end position="461"/>
    </location>
</feature>
<evidence type="ECO:0000313" key="10">
    <source>
        <dbReference type="Proteomes" id="UP000657385"/>
    </source>
</evidence>
<comment type="subcellular location">
    <subcellularLocation>
        <location evidence="1">Membrane</location>
        <topology evidence="1">Multi-pass membrane protein</topology>
    </subcellularLocation>
</comment>
<dbReference type="GO" id="GO:0015648">
    <property type="term" value="F:lipid-linked peptidoglycan transporter activity"/>
    <property type="evidence" value="ECO:0007669"/>
    <property type="project" value="TreeGrafter"/>
</dbReference>
<feature type="transmembrane region" description="Helical" evidence="7">
    <location>
        <begin position="145"/>
        <end position="170"/>
    </location>
</feature>
<name>A0A931BG85_9ACTN</name>
<feature type="transmembrane region" description="Helical" evidence="7">
    <location>
        <begin position="223"/>
        <end position="255"/>
    </location>
</feature>
<dbReference type="GO" id="GO:0032153">
    <property type="term" value="C:cell division site"/>
    <property type="evidence" value="ECO:0007669"/>
    <property type="project" value="TreeGrafter"/>
</dbReference>
<feature type="region of interest" description="Disordered" evidence="6">
    <location>
        <begin position="444"/>
        <end position="515"/>
    </location>
</feature>
<accession>A0A931BG85</accession>
<evidence type="ECO:0000256" key="7">
    <source>
        <dbReference type="SAM" id="Phobius"/>
    </source>
</evidence>
<dbReference type="GO" id="GO:0005886">
    <property type="term" value="C:plasma membrane"/>
    <property type="evidence" value="ECO:0007669"/>
    <property type="project" value="TreeGrafter"/>
</dbReference>
<organism evidence="9 10">
    <name type="scientific">Streptacidiphilus fuscans</name>
    <dbReference type="NCBI Taxonomy" id="2789292"/>
    <lineage>
        <taxon>Bacteria</taxon>
        <taxon>Bacillati</taxon>
        <taxon>Actinomycetota</taxon>
        <taxon>Actinomycetes</taxon>
        <taxon>Kitasatosporales</taxon>
        <taxon>Streptomycetaceae</taxon>
        <taxon>Streptacidiphilus</taxon>
    </lineage>
</organism>
<dbReference type="AlphaFoldDB" id="A0A931BG85"/>
<keyword evidence="4 7" id="KW-1133">Transmembrane helix</keyword>
<evidence type="ECO:0000256" key="6">
    <source>
        <dbReference type="SAM" id="MobiDB-lite"/>
    </source>
</evidence>
<dbReference type="RefSeq" id="WP_196196784.1">
    <property type="nucleotide sequence ID" value="NZ_JADPRT010000012.1"/>
</dbReference>
<dbReference type="PANTHER" id="PTHR30474:SF3">
    <property type="entry name" value="PEPTIDOGLYCAN GLYCOSYLTRANSFERASE RODA"/>
    <property type="match status" value="1"/>
</dbReference>
<dbReference type="EMBL" id="JADPRT010000019">
    <property type="protein sequence ID" value="MBF9072885.1"/>
    <property type="molecule type" value="Genomic_DNA"/>
</dbReference>
<evidence type="ECO:0000256" key="2">
    <source>
        <dbReference type="ARBA" id="ARBA00022692"/>
    </source>
</evidence>
<feature type="transmembrane region" description="Helical" evidence="7">
    <location>
        <begin position="312"/>
        <end position="332"/>
    </location>
</feature>
<feature type="transmembrane region" description="Helical" evidence="7">
    <location>
        <begin position="416"/>
        <end position="435"/>
    </location>
</feature>
<feature type="compositionally biased region" description="Acidic residues" evidence="6">
    <location>
        <begin position="494"/>
        <end position="508"/>
    </location>
</feature>
<feature type="compositionally biased region" description="Basic and acidic residues" evidence="6">
    <location>
        <begin position="463"/>
        <end position="476"/>
    </location>
</feature>
<dbReference type="Proteomes" id="UP000657385">
    <property type="component" value="Unassembled WGS sequence"/>
</dbReference>
<keyword evidence="10" id="KW-1185">Reference proteome</keyword>
<reference evidence="9" key="1">
    <citation type="submission" date="2020-11" db="EMBL/GenBank/DDBJ databases">
        <title>Isolation and identification of active actinomycetes.</title>
        <authorList>
            <person name="Yu B."/>
        </authorList>
    </citation>
    <scope>NUCLEOTIDE SEQUENCE</scope>
    <source>
        <strain evidence="9">NEAU-YB345</strain>
    </source>
</reference>
<sequence length="515" mass="55517">MAATAAQATPAPDAAPKPRSRRWIELALVVVAVAISAYGYADVGYDIDGKVPSDTVKYAVGLGVLALAAHLTVRFRARYADPLLLPIAVLLNGLGLVVIYRLDRATPGSASAPTQLVWSAVGVLCFIGVVLLLRDYRVLQRYAYVLAFATLLLMIVPIFLPAVYGAKIWIKIGPLSFQPGEIAKIALAIFFAAYLAVARDALALTGRKVWKLELPRGRNLGPIVLIWLASAAILFLEQDLGTLLLFFGLFVVMLYVATGRIGWIAVGLVLVGIAVVPVALWEPHVHVRFVDWLNPMRTIQQGQGPSQLAQSMFAFAAGGLLGTGLGLGHSYLIGFAMKSDWILATFGEELGLVGLAALLLLYAILVVRGYRTGRLLWDPFGRLLAIGLATLLALQVFVVGGGVTDLIPLTGMTMPFLAQGGSSLVTNWILIALLIRLSDAARRPEAPVAPMEPDEIEEIQEALESRESRESREARRPVWPRRLRKAGPDGPEREETEDGDGEGPDGEETQGVPKV</sequence>
<evidence type="ECO:0000313" key="9">
    <source>
        <dbReference type="EMBL" id="MBF9072885.1"/>
    </source>
</evidence>
<evidence type="ECO:0000313" key="8">
    <source>
        <dbReference type="EMBL" id="MBF9071628.1"/>
    </source>
</evidence>
<evidence type="ECO:0000256" key="4">
    <source>
        <dbReference type="ARBA" id="ARBA00022989"/>
    </source>
</evidence>
<gene>
    <name evidence="8" type="ORF">I2501_26760</name>
    <name evidence="9" type="ORF">I2501_33210</name>
</gene>
<evidence type="ECO:0000256" key="1">
    <source>
        <dbReference type="ARBA" id="ARBA00004141"/>
    </source>
</evidence>
<evidence type="ECO:0000256" key="5">
    <source>
        <dbReference type="ARBA" id="ARBA00023136"/>
    </source>
</evidence>
<proteinExistence type="predicted"/>
<comment type="caution">
    <text evidence="9">The sequence shown here is derived from an EMBL/GenBank/DDBJ whole genome shotgun (WGS) entry which is preliminary data.</text>
</comment>
<feature type="transmembrane region" description="Helical" evidence="7">
    <location>
        <begin position="114"/>
        <end position="133"/>
    </location>
</feature>
<feature type="transmembrane region" description="Helical" evidence="7">
    <location>
        <begin position="23"/>
        <end position="41"/>
    </location>
</feature>
<keyword evidence="3" id="KW-0133">Cell shape</keyword>
<dbReference type="PANTHER" id="PTHR30474">
    <property type="entry name" value="CELL CYCLE PROTEIN"/>
    <property type="match status" value="1"/>
</dbReference>
<feature type="transmembrane region" description="Helical" evidence="7">
    <location>
        <begin position="383"/>
        <end position="404"/>
    </location>
</feature>
<dbReference type="InterPro" id="IPR001182">
    <property type="entry name" value="FtsW/RodA"/>
</dbReference>
<dbReference type="Pfam" id="PF01098">
    <property type="entry name" value="FTSW_RODA_SPOVE"/>
    <property type="match status" value="1"/>
</dbReference>
<feature type="transmembrane region" description="Helical" evidence="7">
    <location>
        <begin position="182"/>
        <end position="202"/>
    </location>
</feature>
<evidence type="ECO:0000256" key="3">
    <source>
        <dbReference type="ARBA" id="ARBA00022960"/>
    </source>
</evidence>
<dbReference type="EMBL" id="JADPRT010000012">
    <property type="protein sequence ID" value="MBF9071628.1"/>
    <property type="molecule type" value="Genomic_DNA"/>
</dbReference>
<keyword evidence="2 7" id="KW-0812">Transmembrane</keyword>
<keyword evidence="5 7" id="KW-0472">Membrane</keyword>
<protein>
    <submittedName>
        <fullName evidence="9">FtsW/RodA/SpoVE family cell cycle protein</fullName>
    </submittedName>
</protein>
<dbReference type="GO" id="GO:0051301">
    <property type="term" value="P:cell division"/>
    <property type="evidence" value="ECO:0007669"/>
    <property type="project" value="InterPro"/>
</dbReference>
<feature type="transmembrane region" description="Helical" evidence="7">
    <location>
        <begin position="82"/>
        <end position="102"/>
    </location>
</feature>